<name>A0A9N9ADL7_9GLOM</name>
<comment type="caution">
    <text evidence="2">The sequence shown here is derived from an EMBL/GenBank/DDBJ whole genome shotgun (WGS) entry which is preliminary data.</text>
</comment>
<dbReference type="AlphaFoldDB" id="A0A9N9ADL7"/>
<evidence type="ECO:0000256" key="1">
    <source>
        <dbReference type="SAM" id="MobiDB-lite"/>
    </source>
</evidence>
<dbReference type="Proteomes" id="UP000789739">
    <property type="component" value="Unassembled WGS sequence"/>
</dbReference>
<evidence type="ECO:0000313" key="3">
    <source>
        <dbReference type="Proteomes" id="UP000789739"/>
    </source>
</evidence>
<accession>A0A9N9ADL7</accession>
<sequence length="561" mass="65888">MPNLRQRTYKQLAPYSAERREAQRKGLPVEIDAIVFAEEAILEIERELESDSDREISVLGSESADDIEKEREDELEESDDCEDNNENEDEEELDDEFYNFQNRRVKSVAVRSPLRECNNHEVTVIPSDEEEYCQKYEILKKTLPKFASDDYPKYLREVRTFLSTSKKDSDKISLLRRLYGYIKQITPLTTENPVYIRNCYRTIVFLAKVAPVTFRPLEDYYRIFKANHSKKLKDLQPLRMLFYEFNGQLATVLGNRREDWKFNSLVAEQLERMVFAVGSYVRVTVRKKDWNELCQSLSGLTACLSHTTQITHDDTRALLNQLNDDLSRLALGIFKQDAYTKIKVQRPPNERDQFKLQRLSAECWAAVWALMDRCGIESLNQLFESSNSWWIVPDSKLRRQLGLLFCNGMLKAGYQLKRTLDEIERRFSKVLFYSFLDSELADDAIDYATRLKQEYHEISRKSLDVGSGAACIFITSHNKKLTKDTRIEWMRTLALNSIKRIQMCVDETEQLKLCEDLKMLWRSIDEMLRNNATPQNERKQLEDHMIPLQRHFNSQVLFANV</sequence>
<organism evidence="2 3">
    <name type="scientific">Paraglomus brasilianum</name>
    <dbReference type="NCBI Taxonomy" id="144538"/>
    <lineage>
        <taxon>Eukaryota</taxon>
        <taxon>Fungi</taxon>
        <taxon>Fungi incertae sedis</taxon>
        <taxon>Mucoromycota</taxon>
        <taxon>Glomeromycotina</taxon>
        <taxon>Glomeromycetes</taxon>
        <taxon>Paraglomerales</taxon>
        <taxon>Paraglomeraceae</taxon>
        <taxon>Paraglomus</taxon>
    </lineage>
</organism>
<feature type="compositionally biased region" description="Acidic residues" evidence="1">
    <location>
        <begin position="73"/>
        <end position="96"/>
    </location>
</feature>
<protein>
    <submittedName>
        <fullName evidence="2">9736_t:CDS:1</fullName>
    </submittedName>
</protein>
<keyword evidence="3" id="KW-1185">Reference proteome</keyword>
<gene>
    <name evidence="2" type="ORF">PBRASI_LOCUS3892</name>
</gene>
<proteinExistence type="predicted"/>
<feature type="region of interest" description="Disordered" evidence="1">
    <location>
        <begin position="50"/>
        <end position="96"/>
    </location>
</feature>
<reference evidence="2" key="1">
    <citation type="submission" date="2021-06" db="EMBL/GenBank/DDBJ databases">
        <authorList>
            <person name="Kallberg Y."/>
            <person name="Tangrot J."/>
            <person name="Rosling A."/>
        </authorList>
    </citation>
    <scope>NUCLEOTIDE SEQUENCE</scope>
    <source>
        <strain evidence="2">BR232B</strain>
    </source>
</reference>
<evidence type="ECO:0000313" key="2">
    <source>
        <dbReference type="EMBL" id="CAG8526430.1"/>
    </source>
</evidence>
<dbReference type="EMBL" id="CAJVPI010000372">
    <property type="protein sequence ID" value="CAG8526430.1"/>
    <property type="molecule type" value="Genomic_DNA"/>
</dbReference>
<feature type="region of interest" description="Disordered" evidence="1">
    <location>
        <begin position="1"/>
        <end position="24"/>
    </location>
</feature>